<evidence type="ECO:0000313" key="1">
    <source>
        <dbReference type="EMBL" id="GEW86958.1"/>
    </source>
</evidence>
<dbReference type="EMBL" id="BKCJ010077857">
    <property type="protein sequence ID" value="GEW86958.1"/>
    <property type="molecule type" value="Genomic_DNA"/>
</dbReference>
<comment type="caution">
    <text evidence="1">The sequence shown here is derived from an EMBL/GenBank/DDBJ whole genome shotgun (WGS) entry which is preliminary data.</text>
</comment>
<sequence>MDKRRTKVTAKPKSEQHKYEDEREQISYCKCFQAVEAIALVIKISLMRMQHCETIGPYVYAYGFLISIAGRIQPMMKFVSCFIHVPSRAILYPYLGEVVIWSQPWRASGTISDVAGSVTNVQTILGRAGYDLENGEVKSGQHGVEVAAITETKTVLGRAGYDLENEEVKSGMVNMAVNKQWLISKLHSSFGDVEQLRIFEKLTWWIDATYRLVNNAGISLAYKLENSSAMSLRIIPSVMATMRKPELQRLELCICIGK</sequence>
<name>A0A699GXQ7_TANCI</name>
<proteinExistence type="predicted"/>
<protein>
    <submittedName>
        <fullName evidence="1">Uncharacterized protein</fullName>
    </submittedName>
</protein>
<dbReference type="AlphaFoldDB" id="A0A699GXQ7"/>
<gene>
    <name evidence="1" type="ORF">Tci_258934</name>
</gene>
<organism evidence="1">
    <name type="scientific">Tanacetum cinerariifolium</name>
    <name type="common">Dalmatian daisy</name>
    <name type="synonym">Chrysanthemum cinerariifolium</name>
    <dbReference type="NCBI Taxonomy" id="118510"/>
    <lineage>
        <taxon>Eukaryota</taxon>
        <taxon>Viridiplantae</taxon>
        <taxon>Streptophyta</taxon>
        <taxon>Embryophyta</taxon>
        <taxon>Tracheophyta</taxon>
        <taxon>Spermatophyta</taxon>
        <taxon>Magnoliopsida</taxon>
        <taxon>eudicotyledons</taxon>
        <taxon>Gunneridae</taxon>
        <taxon>Pentapetalae</taxon>
        <taxon>asterids</taxon>
        <taxon>campanulids</taxon>
        <taxon>Asterales</taxon>
        <taxon>Asteraceae</taxon>
        <taxon>Asteroideae</taxon>
        <taxon>Anthemideae</taxon>
        <taxon>Anthemidinae</taxon>
        <taxon>Tanacetum</taxon>
    </lineage>
</organism>
<feature type="non-terminal residue" evidence="1">
    <location>
        <position position="258"/>
    </location>
</feature>
<reference evidence="1" key="1">
    <citation type="journal article" date="2019" name="Sci. Rep.">
        <title>Draft genome of Tanacetum cinerariifolium, the natural source of mosquito coil.</title>
        <authorList>
            <person name="Yamashiro T."/>
            <person name="Shiraishi A."/>
            <person name="Satake H."/>
            <person name="Nakayama K."/>
        </authorList>
    </citation>
    <scope>NUCLEOTIDE SEQUENCE</scope>
</reference>
<accession>A0A699GXQ7</accession>